<dbReference type="RefSeq" id="WP_066791061.1">
    <property type="nucleotide sequence ID" value="NZ_LWQS01000100.1"/>
</dbReference>
<dbReference type="STRING" id="1707952.A6A03_19660"/>
<feature type="domain" description="bAvd-like" evidence="1">
    <location>
        <begin position="8"/>
        <end position="109"/>
    </location>
</feature>
<reference evidence="2 3" key="1">
    <citation type="submission" date="2016-04" db="EMBL/GenBank/DDBJ databases">
        <title>Chloroflexus islandicus sp. nov., a thermophilic filamentous anoxygenic phototrophic bacterium from geyser Strokkur (Iceland).</title>
        <authorList>
            <person name="Gaisin V.A."/>
            <person name="Kalashnikov A.M."/>
            <person name="Sukhacheva M.V."/>
            <person name="Grouzdev D.S."/>
            <person name="Ivanov T.M."/>
            <person name="Kuznetsov B."/>
            <person name="Gorlenko V.M."/>
        </authorList>
    </citation>
    <scope>NUCLEOTIDE SEQUENCE [LARGE SCALE GENOMIC DNA]</scope>
    <source>
        <strain evidence="3">isl-2</strain>
    </source>
</reference>
<comment type="caution">
    <text evidence="2">The sequence shown here is derived from an EMBL/GenBank/DDBJ whole genome shotgun (WGS) entry which is preliminary data.</text>
</comment>
<dbReference type="Proteomes" id="UP000078287">
    <property type="component" value="Unassembled WGS sequence"/>
</dbReference>
<protein>
    <recommendedName>
        <fullName evidence="1">bAvd-like domain-containing protein</fullName>
    </recommendedName>
</protein>
<dbReference type="Gene3D" id="1.20.1440.60">
    <property type="entry name" value="23S rRNA-intervening sequence"/>
    <property type="match status" value="1"/>
</dbReference>
<dbReference type="OrthoDB" id="160926at2"/>
<dbReference type="InterPro" id="IPR055360">
    <property type="entry name" value="bAvd"/>
</dbReference>
<keyword evidence="3" id="KW-1185">Reference proteome</keyword>
<evidence type="ECO:0000313" key="3">
    <source>
        <dbReference type="Proteomes" id="UP000078287"/>
    </source>
</evidence>
<evidence type="ECO:0000259" key="1">
    <source>
        <dbReference type="Pfam" id="PF22296"/>
    </source>
</evidence>
<dbReference type="AlphaFoldDB" id="A0A178LZ66"/>
<organism evidence="2 3">
    <name type="scientific">Chloroflexus islandicus</name>
    <dbReference type="NCBI Taxonomy" id="1707952"/>
    <lineage>
        <taxon>Bacteria</taxon>
        <taxon>Bacillati</taxon>
        <taxon>Chloroflexota</taxon>
        <taxon>Chloroflexia</taxon>
        <taxon>Chloroflexales</taxon>
        <taxon>Chloroflexineae</taxon>
        <taxon>Chloroflexaceae</taxon>
        <taxon>Chloroflexus</taxon>
    </lineage>
</organism>
<dbReference type="CDD" id="cd16376">
    <property type="entry name" value="Avd_like"/>
    <property type="match status" value="1"/>
</dbReference>
<dbReference type="EMBL" id="LWQS01000100">
    <property type="protein sequence ID" value="OAN39056.1"/>
    <property type="molecule type" value="Genomic_DNA"/>
</dbReference>
<dbReference type="NCBIfam" id="NF033474">
    <property type="entry name" value="DivGenRetAVD"/>
    <property type="match status" value="1"/>
</dbReference>
<dbReference type="InterPro" id="IPR036583">
    <property type="entry name" value="23S_rRNA_IVS_sf"/>
</dbReference>
<proteinExistence type="predicted"/>
<accession>A0A178LZ66</accession>
<name>A0A178LZ66_9CHLR</name>
<gene>
    <name evidence="2" type="ORF">A6A03_19660</name>
</gene>
<sequence length="121" mass="14198">MNHIPIFAKTYDLLLWLTPTTLKYPREHRFALALRTQQAAFEFNELIVLARKTRDKRDLLLRADARLEQVRLYLRLAHDLKLLNLRQYEYAGRLVAEIGALLGDWMQRVGAQPRGGNDEPR</sequence>
<dbReference type="SUPFAM" id="SSF158446">
    <property type="entry name" value="IVS-encoded protein-like"/>
    <property type="match status" value="1"/>
</dbReference>
<dbReference type="Pfam" id="PF22296">
    <property type="entry name" value="bAvd"/>
    <property type="match status" value="1"/>
</dbReference>
<evidence type="ECO:0000313" key="2">
    <source>
        <dbReference type="EMBL" id="OAN39056.1"/>
    </source>
</evidence>